<proteinExistence type="inferred from homology"/>
<evidence type="ECO:0000256" key="1">
    <source>
        <dbReference type="ARBA" id="ARBA00010990"/>
    </source>
</evidence>
<dbReference type="InterPro" id="IPR037143">
    <property type="entry name" value="4-PPantetheinyl_Trfase_dom_sf"/>
</dbReference>
<accession>A0ABX1CKM3</accession>
<evidence type="ECO:0000313" key="4">
    <source>
        <dbReference type="EMBL" id="NJR77949.1"/>
    </source>
</evidence>
<organism evidence="4 5">
    <name type="scientific">Sphingomonas corticis</name>
    <dbReference type="NCBI Taxonomy" id="2722791"/>
    <lineage>
        <taxon>Bacteria</taxon>
        <taxon>Pseudomonadati</taxon>
        <taxon>Pseudomonadota</taxon>
        <taxon>Alphaproteobacteria</taxon>
        <taxon>Sphingomonadales</taxon>
        <taxon>Sphingomonadaceae</taxon>
        <taxon>Sphingomonas</taxon>
    </lineage>
</organism>
<reference evidence="4 5" key="1">
    <citation type="submission" date="2020-03" db="EMBL/GenBank/DDBJ databases">
        <authorList>
            <person name="Wang L."/>
            <person name="He N."/>
            <person name="Li Y."/>
            <person name="Fang Y."/>
            <person name="Zhang F."/>
        </authorList>
    </citation>
    <scope>NUCLEOTIDE SEQUENCE [LARGE SCALE GENOMIC DNA]</scope>
    <source>
        <strain evidence="4 5">36D10-4-7</strain>
    </source>
</reference>
<feature type="domain" description="4'-phosphopantetheinyl transferase" evidence="3">
    <location>
        <begin position="111"/>
        <end position="187"/>
    </location>
</feature>
<dbReference type="InterPro" id="IPR050559">
    <property type="entry name" value="P-Pant_transferase_sf"/>
</dbReference>
<evidence type="ECO:0000259" key="3">
    <source>
        <dbReference type="Pfam" id="PF01648"/>
    </source>
</evidence>
<evidence type="ECO:0000313" key="5">
    <source>
        <dbReference type="Proteomes" id="UP000732399"/>
    </source>
</evidence>
<gene>
    <name evidence="4" type="ORF">HBH26_04870</name>
</gene>
<dbReference type="Pfam" id="PF01648">
    <property type="entry name" value="ACPS"/>
    <property type="match status" value="1"/>
</dbReference>
<name>A0ABX1CKM3_9SPHN</name>
<dbReference type="SUPFAM" id="SSF56214">
    <property type="entry name" value="4'-phosphopantetheinyl transferase"/>
    <property type="match status" value="2"/>
</dbReference>
<dbReference type="Proteomes" id="UP000732399">
    <property type="component" value="Unassembled WGS sequence"/>
</dbReference>
<protein>
    <submittedName>
        <fullName evidence="4">4'-phosphopantetheinyl transferase superfamily protein</fullName>
    </submittedName>
</protein>
<dbReference type="InterPro" id="IPR008278">
    <property type="entry name" value="4-PPantetheinyl_Trfase_dom"/>
</dbReference>
<dbReference type="PANTHER" id="PTHR12215:SF10">
    <property type="entry name" value="L-AMINOADIPATE-SEMIALDEHYDE DEHYDROGENASE-PHOSPHOPANTETHEINYL TRANSFERASE"/>
    <property type="match status" value="1"/>
</dbReference>
<evidence type="ECO:0000256" key="2">
    <source>
        <dbReference type="ARBA" id="ARBA00022679"/>
    </source>
</evidence>
<dbReference type="RefSeq" id="WP_168133446.1">
    <property type="nucleotide sequence ID" value="NZ_JAAVJH010000002.1"/>
</dbReference>
<dbReference type="Gene3D" id="3.90.470.20">
    <property type="entry name" value="4'-phosphopantetheinyl transferase domain"/>
    <property type="match status" value="2"/>
</dbReference>
<keyword evidence="2 4" id="KW-0808">Transferase</keyword>
<dbReference type="EMBL" id="JAAVJH010000002">
    <property type="protein sequence ID" value="NJR77949.1"/>
    <property type="molecule type" value="Genomic_DNA"/>
</dbReference>
<comment type="similarity">
    <text evidence="1">Belongs to the P-Pant transferase superfamily. Gsp/Sfp/HetI/AcpT family.</text>
</comment>
<keyword evidence="5" id="KW-1185">Reference proteome</keyword>
<comment type="caution">
    <text evidence="4">The sequence shown here is derived from an EMBL/GenBank/DDBJ whole genome shotgun (WGS) entry which is preliminary data.</text>
</comment>
<dbReference type="GO" id="GO:0016740">
    <property type="term" value="F:transferase activity"/>
    <property type="evidence" value="ECO:0007669"/>
    <property type="project" value="UniProtKB-KW"/>
</dbReference>
<sequence>MTIARCDTDAPVALWIVDLADIAPAGAVATLSSAELARAARFRAEADRRRYMAAHAALRRLIADAVAASPSRLDFIADARGKPRVSGYREIHFSLSYAVDRAVVGLSTAGAIGVDMEACRPIADADELARLHFSASETAALDRVSPADRSRAFLRGWTRKEACLKAIGTGLSLPAASFTCAIDHDRRRVTIQDVGVPRTVEVASVALPAADTLLAWALVRE</sequence>
<dbReference type="PROSITE" id="PS50890">
    <property type="entry name" value="PUA"/>
    <property type="match status" value="1"/>
</dbReference>
<dbReference type="PANTHER" id="PTHR12215">
    <property type="entry name" value="PHOSPHOPANTETHEINE TRANSFERASE"/>
    <property type="match status" value="1"/>
</dbReference>